<evidence type="ECO:0000313" key="4">
    <source>
        <dbReference type="EMBL" id="SHH57533.1"/>
    </source>
</evidence>
<dbReference type="InterPro" id="IPR001375">
    <property type="entry name" value="Peptidase_S9_cat"/>
</dbReference>
<dbReference type="EMBL" id="FQWO01000017">
    <property type="protein sequence ID" value="SHH57533.1"/>
    <property type="molecule type" value="Genomic_DNA"/>
</dbReference>
<feature type="domain" description="Peptidase S9 prolyl oligopeptidase catalytic" evidence="2">
    <location>
        <begin position="661"/>
        <end position="840"/>
    </location>
</feature>
<dbReference type="SUPFAM" id="SSF53474">
    <property type="entry name" value="alpha/beta-Hydrolases"/>
    <property type="match status" value="1"/>
</dbReference>
<name>A0A1M5U4C6_9FLAO</name>
<keyword evidence="6" id="KW-1185">Reference proteome</keyword>
<dbReference type="RefSeq" id="WP_170066918.1">
    <property type="nucleotide sequence ID" value="NZ_FQWO01000017.1"/>
</dbReference>
<reference evidence="3 6" key="3">
    <citation type="submission" date="2018-03" db="EMBL/GenBank/DDBJ databases">
        <title>Genomic Encyclopedia of Archaeal and Bacterial Type Strains, Phase II (KMG-II): from individual species to whole genera.</title>
        <authorList>
            <person name="Goeker M."/>
        </authorList>
    </citation>
    <scope>NUCLEOTIDE SEQUENCE [LARGE SCALE GENOMIC DNA]</scope>
    <source>
        <strain evidence="3 6">DSM 17797</strain>
    </source>
</reference>
<gene>
    <name evidence="3" type="ORF">BC624_11524</name>
    <name evidence="4" type="ORF">SAMN05443373_11724</name>
</gene>
<accession>A0A1M5U4C6</accession>
<keyword evidence="1" id="KW-0378">Hydrolase</keyword>
<reference evidence="5" key="1">
    <citation type="submission" date="2016-11" db="EMBL/GenBank/DDBJ databases">
        <authorList>
            <person name="Varghese N."/>
            <person name="Submissions S."/>
        </authorList>
    </citation>
    <scope>NUCLEOTIDE SEQUENCE [LARGE SCALE GENOMIC DNA]</scope>
    <source>
        <strain evidence="5">DSM 19729</strain>
    </source>
</reference>
<dbReference type="GO" id="GO:0004177">
    <property type="term" value="F:aminopeptidase activity"/>
    <property type="evidence" value="ECO:0007669"/>
    <property type="project" value="UniProtKB-KW"/>
</dbReference>
<organism evidence="4 5">
    <name type="scientific">Flavobacterium granuli</name>
    <dbReference type="NCBI Taxonomy" id="280093"/>
    <lineage>
        <taxon>Bacteria</taxon>
        <taxon>Pseudomonadati</taxon>
        <taxon>Bacteroidota</taxon>
        <taxon>Flavobacteriia</taxon>
        <taxon>Flavobacteriales</taxon>
        <taxon>Flavobacteriaceae</taxon>
        <taxon>Flavobacterium</taxon>
    </lineage>
</organism>
<dbReference type="STRING" id="280093.SAMN05443373_11724"/>
<evidence type="ECO:0000313" key="6">
    <source>
        <dbReference type="Proteomes" id="UP000237771"/>
    </source>
</evidence>
<evidence type="ECO:0000256" key="1">
    <source>
        <dbReference type="ARBA" id="ARBA00022801"/>
    </source>
</evidence>
<keyword evidence="4" id="KW-0645">Protease</keyword>
<dbReference type="PANTHER" id="PTHR42776:SF27">
    <property type="entry name" value="DIPEPTIDYL PEPTIDASE FAMILY MEMBER 6"/>
    <property type="match status" value="1"/>
</dbReference>
<evidence type="ECO:0000313" key="3">
    <source>
        <dbReference type="EMBL" id="PRZ19605.1"/>
    </source>
</evidence>
<dbReference type="SUPFAM" id="SSF82171">
    <property type="entry name" value="DPP6 N-terminal domain-like"/>
    <property type="match status" value="1"/>
</dbReference>
<dbReference type="Gene3D" id="3.40.50.1820">
    <property type="entry name" value="alpha/beta hydrolase"/>
    <property type="match status" value="1"/>
</dbReference>
<evidence type="ECO:0000313" key="5">
    <source>
        <dbReference type="Proteomes" id="UP000184384"/>
    </source>
</evidence>
<dbReference type="EMBL" id="PVUB01000015">
    <property type="protein sequence ID" value="PRZ19605.1"/>
    <property type="molecule type" value="Genomic_DNA"/>
</dbReference>
<sequence>MKFIWINLFCFLVAYPVFGQLVKTDLTESDYGQWGTLRLGKISKDGKWVALSMIYENGQDTLYLRSTNNTKQFAFPKGIEPAFEGEYFACITEGKVAVMNLADNSTSYDAGVRFNFFTNKAIAIWSRSENKAPNLKVKTLSGQIALEIPDIVEYTITKNILLYNRKLQDSSFVGIVDYRGKKTKNTVIFKKRGELQSLVSNKEGTAVSFLGSDLNEDRLTSIFHYDLVKNKLSSIIPQQSLNVTDTISITTTGIYRHWISNDGKKVFFAIQRKNNYYPKNHTVEIWNSSDKWTHNLEVQLDGWENVSKAAVWMLEEKKASVIGDNILPQARVFGDGKYALLSNPQSYEPQFKEEAARDYYLLDIEAQKRTILFHQLPGAADDIQATLDGKYLIYYDKNSWYAYNLLKDNSRALTATGLSIWESDPNDYNSEPRVYGIAGFSTDNSSVFLYDRFDLWEVGITKSFARRLTDGKEKGIRFRLAVSAGNPGKTDPDPIDIYKQLYLKAYREKDGVSGYYKLKDNKLQKLIFDNSCTDEIVYASEIDIFREQSFDMPTRAIALVKGKRSVLFESNPKIKKYNWPFSKMITYRTMGVEKPAALFLPPNYDANKRYPVIVHIYEDMFPELHHFVNPTWRNPEGYNITTQAADGYCVVLPDLNYESNNAGVSAARSLIDLTKMLVDEGIANPEAIGLMGHSFGGYETFFTITHTNVFAAAIAGSGISDTVNWYYSMSQDLEKPEMWRFEDQQFRMTKPYHLDPKSYLLNSPIFNIYNVNTPLLSYSGKNDRVVPWQQSMTFYLALRRMKKQTTLLLYPDEGHVLNNPNNQKDLSLKVKAWFDHYLKNLPSSGWMDQQY</sequence>
<dbReference type="Proteomes" id="UP000184384">
    <property type="component" value="Unassembled WGS sequence"/>
</dbReference>
<dbReference type="PANTHER" id="PTHR42776">
    <property type="entry name" value="SERINE PEPTIDASE S9 FAMILY MEMBER"/>
    <property type="match status" value="1"/>
</dbReference>
<dbReference type="Proteomes" id="UP000237771">
    <property type="component" value="Unassembled WGS sequence"/>
</dbReference>
<reference evidence="4" key="2">
    <citation type="submission" date="2016-11" db="EMBL/GenBank/DDBJ databases">
        <authorList>
            <person name="Jaros S."/>
            <person name="Januszkiewicz K."/>
            <person name="Wedrychowicz H."/>
        </authorList>
    </citation>
    <scope>NUCLEOTIDE SEQUENCE [LARGE SCALE GENOMIC DNA]</scope>
    <source>
        <strain evidence="4">DSM 19729</strain>
    </source>
</reference>
<dbReference type="InterPro" id="IPR029058">
    <property type="entry name" value="AB_hydrolase_fold"/>
</dbReference>
<dbReference type="GO" id="GO:0004252">
    <property type="term" value="F:serine-type endopeptidase activity"/>
    <property type="evidence" value="ECO:0007669"/>
    <property type="project" value="TreeGrafter"/>
</dbReference>
<evidence type="ECO:0000259" key="2">
    <source>
        <dbReference type="Pfam" id="PF00326"/>
    </source>
</evidence>
<dbReference type="Pfam" id="PF00326">
    <property type="entry name" value="Peptidase_S9"/>
    <property type="match status" value="1"/>
</dbReference>
<protein>
    <submittedName>
        <fullName evidence="4">Dipeptidyl aminopeptidase/acylaminoacyl peptidase</fullName>
    </submittedName>
</protein>
<keyword evidence="4" id="KW-0031">Aminopeptidase</keyword>
<proteinExistence type="predicted"/>
<dbReference type="GO" id="GO:0006508">
    <property type="term" value="P:proteolysis"/>
    <property type="evidence" value="ECO:0007669"/>
    <property type="project" value="InterPro"/>
</dbReference>
<dbReference type="AlphaFoldDB" id="A0A1M5U4C6"/>